<feature type="chain" id="PRO_5011796002" evidence="1">
    <location>
        <begin position="19"/>
        <end position="144"/>
    </location>
</feature>
<dbReference type="RefSeq" id="WP_093302020.1">
    <property type="nucleotide sequence ID" value="NZ_FOOH01000001.1"/>
</dbReference>
<dbReference type="AlphaFoldDB" id="A0A1I2K0I9"/>
<keyword evidence="4" id="KW-1185">Reference proteome</keyword>
<evidence type="ECO:0000259" key="2">
    <source>
        <dbReference type="Pfam" id="PF13648"/>
    </source>
</evidence>
<dbReference type="Proteomes" id="UP000199116">
    <property type="component" value="Unassembled WGS sequence"/>
</dbReference>
<gene>
    <name evidence="3" type="ORF">SAMN04488033_101127</name>
</gene>
<accession>A0A1I2K0I9</accession>
<reference evidence="4" key="1">
    <citation type="submission" date="2016-10" db="EMBL/GenBank/DDBJ databases">
        <authorList>
            <person name="Varghese N."/>
            <person name="Submissions S."/>
        </authorList>
    </citation>
    <scope>NUCLEOTIDE SEQUENCE [LARGE SCALE GENOMIC DNA]</scope>
    <source>
        <strain evidence="4">DSM 23515</strain>
    </source>
</reference>
<evidence type="ECO:0000313" key="4">
    <source>
        <dbReference type="Proteomes" id="UP000199116"/>
    </source>
</evidence>
<dbReference type="EMBL" id="FOOH01000001">
    <property type="protein sequence ID" value="SFF58631.1"/>
    <property type="molecule type" value="Genomic_DNA"/>
</dbReference>
<name>A0A1I2K0I9_9FLAO</name>
<dbReference type="Pfam" id="PF13648">
    <property type="entry name" value="Lipocalin_4"/>
    <property type="match status" value="1"/>
</dbReference>
<sequence length="144" mass="16161">MKKPILLLAFLSFGLFTACDTDDDSPNETPQINEELLGIWYIDALIVEGEETPYNDHEDCGKDYVEFNEDGTYRQIDIWGCEEDVDEEGTYTATGNTISLTVSGNDVVVMDIVTLNSETLLVEGMDDVDDDGEEEGVQQRFTRE</sequence>
<dbReference type="PROSITE" id="PS51257">
    <property type="entry name" value="PROKAR_LIPOPROTEIN"/>
    <property type="match status" value="1"/>
</dbReference>
<dbReference type="InterPro" id="IPR024311">
    <property type="entry name" value="Lipocalin-like"/>
</dbReference>
<evidence type="ECO:0000256" key="1">
    <source>
        <dbReference type="SAM" id="SignalP"/>
    </source>
</evidence>
<keyword evidence="1" id="KW-0732">Signal</keyword>
<protein>
    <submittedName>
        <fullName evidence="3">Lipocalin-like domain-containing protein</fullName>
    </submittedName>
</protein>
<feature type="signal peptide" evidence="1">
    <location>
        <begin position="1"/>
        <end position="18"/>
    </location>
</feature>
<proteinExistence type="predicted"/>
<evidence type="ECO:0000313" key="3">
    <source>
        <dbReference type="EMBL" id="SFF58631.1"/>
    </source>
</evidence>
<feature type="domain" description="Lipocalin-like" evidence="2">
    <location>
        <begin position="36"/>
        <end position="120"/>
    </location>
</feature>
<organism evidence="3 4">
    <name type="scientific">Salegentibacter agarivorans</name>
    <dbReference type="NCBI Taxonomy" id="345907"/>
    <lineage>
        <taxon>Bacteria</taxon>
        <taxon>Pseudomonadati</taxon>
        <taxon>Bacteroidota</taxon>
        <taxon>Flavobacteriia</taxon>
        <taxon>Flavobacteriales</taxon>
        <taxon>Flavobacteriaceae</taxon>
        <taxon>Salegentibacter</taxon>
    </lineage>
</organism>